<dbReference type="PANTHER" id="PTHR23111">
    <property type="entry name" value="ZINC FINGER PROTEIN"/>
    <property type="match status" value="1"/>
</dbReference>
<proteinExistence type="predicted"/>
<feature type="compositionally biased region" description="Polar residues" evidence="5">
    <location>
        <begin position="737"/>
        <end position="749"/>
    </location>
</feature>
<feature type="domain" description="RanBP2-type" evidence="6">
    <location>
        <begin position="355"/>
        <end position="384"/>
    </location>
</feature>
<dbReference type="Proteomes" id="UP001454036">
    <property type="component" value="Unassembled WGS sequence"/>
</dbReference>
<evidence type="ECO:0000259" key="6">
    <source>
        <dbReference type="PROSITE" id="PS50199"/>
    </source>
</evidence>
<feature type="compositionally biased region" description="Basic and acidic residues" evidence="5">
    <location>
        <begin position="714"/>
        <end position="736"/>
    </location>
</feature>
<feature type="compositionally biased region" description="Basic and acidic residues" evidence="5">
    <location>
        <begin position="807"/>
        <end position="827"/>
    </location>
</feature>
<evidence type="ECO:0000313" key="8">
    <source>
        <dbReference type="Proteomes" id="UP001454036"/>
    </source>
</evidence>
<dbReference type="GO" id="GO:0005737">
    <property type="term" value="C:cytoplasm"/>
    <property type="evidence" value="ECO:0007669"/>
    <property type="project" value="TreeGrafter"/>
</dbReference>
<dbReference type="AlphaFoldDB" id="A0AAV3RE63"/>
<evidence type="ECO:0000256" key="3">
    <source>
        <dbReference type="ARBA" id="ARBA00022833"/>
    </source>
</evidence>
<evidence type="ECO:0000313" key="7">
    <source>
        <dbReference type="EMBL" id="GAA0174099.1"/>
    </source>
</evidence>
<sequence>MVFSSQSTLLLFKRIFPYGKPLNLFSQFPKPFTSLPQPPSAPNTPNPSSLSAKMSFVFDQIDAIERQREEKDQTLQRIRAWRESKKINISDKEVDISDKKIDFSAKSLGEEFEVKRLLNEENGLVGIEKEVELVHPWKEWIELIERLVGQKYFDYKRRDEDAMMEDSGFRLGEVEDEVRRPDFTKDWRTVETALLNFGRDRFDILRSLARQDLQILVGYGCPSTDKRTTFAAKVLRKYVHLDEGDVCSSCSLRSSCERAYLLTNKEDEARTIDVMRILLTYGFDPINGPVLNKSLQKLKSVKTIVRKLLHEVVKLSAVPIDPNLSPPVFKKPPPKVKQPPPAPKKRVGRDDIEMKKGDWLCPKCDFMNFAKNTICLQCDAKRPKRQLLPGEWECPQCNFLNYRRNVVCFHCECNRPQDEYMESHIQEKQSGSRMRTGKVLSRQEVSNAWNFNFDDDESDGADVASFENADSSKRNEDFSMDKQALGRVSGGYQDSYNNSGHTRMYERNNSSFVPMKSGTGFNDFSDEDDDVDNYEVDNRNESERASCVDFSDLEANSGSDSENGDSSRHAPRRTSLNDGNNPSRRGNHKSAFSRSKDAELDFGSDDDLPIHPNWKSSHVANPKQRNKHGGALSFGSDEDIGSDNEGMDGGFRSSRRVKDRQGDNRNRTFSDFGSDDERDFNTVKRTGAGSTRNTSKGGALRGGRRQFSGTDDADYSRNARDNGKSSFDRERSDGRRGNSQSFGGSHMRSQNQQQGRGALRGGRGQFTGTDDKYSRNDRDNGKSSFDRQRSDGRRGNSQSLGGSNTRSHQERGRSTDRDSYYDDERFQKPRNNVR</sequence>
<feature type="compositionally biased region" description="Basic and acidic residues" evidence="5">
    <location>
        <begin position="536"/>
        <end position="546"/>
    </location>
</feature>
<dbReference type="SMART" id="SM00547">
    <property type="entry name" value="ZnF_RBZ"/>
    <property type="match status" value="2"/>
</dbReference>
<dbReference type="FunFam" id="4.10.1060.10:FF:000014">
    <property type="entry name" value="Putative zinc finger, RanBP2-type"/>
    <property type="match status" value="1"/>
</dbReference>
<feature type="compositionally biased region" description="Acidic residues" evidence="5">
    <location>
        <begin position="524"/>
        <end position="535"/>
    </location>
</feature>
<feature type="compositionally biased region" description="Polar residues" evidence="5">
    <location>
        <begin position="795"/>
        <end position="806"/>
    </location>
</feature>
<dbReference type="InterPro" id="IPR036443">
    <property type="entry name" value="Znf_RanBP2_sf"/>
</dbReference>
<feature type="region of interest" description="Disordered" evidence="5">
    <location>
        <begin position="327"/>
        <end position="348"/>
    </location>
</feature>
<name>A0AAV3RE63_LITER</name>
<dbReference type="PROSITE" id="PS01358">
    <property type="entry name" value="ZF_RANBP2_1"/>
    <property type="match status" value="2"/>
</dbReference>
<comment type="caution">
    <text evidence="7">The sequence shown here is derived from an EMBL/GenBank/DDBJ whole genome shotgun (WGS) entry which is preliminary data.</text>
</comment>
<dbReference type="SUPFAM" id="SSF90209">
    <property type="entry name" value="Ran binding protein zinc finger-like"/>
    <property type="match status" value="1"/>
</dbReference>
<keyword evidence="3" id="KW-0862">Zinc</keyword>
<evidence type="ECO:0000256" key="5">
    <source>
        <dbReference type="SAM" id="MobiDB-lite"/>
    </source>
</evidence>
<feature type="domain" description="RanBP2-type" evidence="6">
    <location>
        <begin position="388"/>
        <end position="417"/>
    </location>
</feature>
<feature type="compositionally biased region" description="Pro residues" evidence="5">
    <location>
        <begin position="329"/>
        <end position="342"/>
    </location>
</feature>
<gene>
    <name evidence="7" type="ORF">LIER_27557</name>
</gene>
<keyword evidence="8" id="KW-1185">Reference proteome</keyword>
<dbReference type="EMBL" id="BAABME010008907">
    <property type="protein sequence ID" value="GAA0174099.1"/>
    <property type="molecule type" value="Genomic_DNA"/>
</dbReference>
<feature type="compositionally biased region" description="Basic and acidic residues" evidence="5">
    <location>
        <begin position="769"/>
        <end position="794"/>
    </location>
</feature>
<feature type="region of interest" description="Disordered" evidence="5">
    <location>
        <begin position="510"/>
        <end position="834"/>
    </location>
</feature>
<dbReference type="InterPro" id="IPR001876">
    <property type="entry name" value="Znf_RanBP2"/>
</dbReference>
<evidence type="ECO:0000256" key="4">
    <source>
        <dbReference type="PROSITE-ProRule" id="PRU00322"/>
    </source>
</evidence>
<dbReference type="Pfam" id="PF00641">
    <property type="entry name" value="Zn_ribbon_RanBP"/>
    <property type="match status" value="2"/>
</dbReference>
<feature type="compositionally biased region" description="Acidic residues" evidence="5">
    <location>
        <begin position="636"/>
        <end position="646"/>
    </location>
</feature>
<protein>
    <recommendedName>
        <fullName evidence="6">RanBP2-type domain-containing protein</fullName>
    </recommendedName>
</protein>
<feature type="region of interest" description="Disordered" evidence="5">
    <location>
        <begin position="462"/>
        <end position="482"/>
    </location>
</feature>
<reference evidence="7 8" key="1">
    <citation type="submission" date="2024-01" db="EMBL/GenBank/DDBJ databases">
        <title>The complete chloroplast genome sequence of Lithospermum erythrorhizon: insights into the phylogenetic relationship among Boraginaceae species and the maternal lineages of purple gromwells.</title>
        <authorList>
            <person name="Okada T."/>
            <person name="Watanabe K."/>
        </authorList>
    </citation>
    <scope>NUCLEOTIDE SEQUENCE [LARGE SCALE GENOMIC DNA]</scope>
</reference>
<dbReference type="GO" id="GO:0003729">
    <property type="term" value="F:mRNA binding"/>
    <property type="evidence" value="ECO:0007669"/>
    <property type="project" value="TreeGrafter"/>
</dbReference>
<dbReference type="Gene3D" id="4.10.1060.10">
    <property type="entry name" value="Zinc finger, RanBP2-type"/>
    <property type="match status" value="2"/>
</dbReference>
<evidence type="ECO:0000256" key="1">
    <source>
        <dbReference type="ARBA" id="ARBA00022723"/>
    </source>
</evidence>
<keyword evidence="2 4" id="KW-0863">Zinc-finger</keyword>
<organism evidence="7 8">
    <name type="scientific">Lithospermum erythrorhizon</name>
    <name type="common">Purple gromwell</name>
    <name type="synonym">Lithospermum officinale var. erythrorhizon</name>
    <dbReference type="NCBI Taxonomy" id="34254"/>
    <lineage>
        <taxon>Eukaryota</taxon>
        <taxon>Viridiplantae</taxon>
        <taxon>Streptophyta</taxon>
        <taxon>Embryophyta</taxon>
        <taxon>Tracheophyta</taxon>
        <taxon>Spermatophyta</taxon>
        <taxon>Magnoliopsida</taxon>
        <taxon>eudicotyledons</taxon>
        <taxon>Gunneridae</taxon>
        <taxon>Pentapetalae</taxon>
        <taxon>asterids</taxon>
        <taxon>lamiids</taxon>
        <taxon>Boraginales</taxon>
        <taxon>Boraginaceae</taxon>
        <taxon>Boraginoideae</taxon>
        <taxon>Lithospermeae</taxon>
        <taxon>Lithospermum</taxon>
    </lineage>
</organism>
<dbReference type="PANTHER" id="PTHR23111:SF29">
    <property type="entry name" value="OS07G0404300 PROTEIN"/>
    <property type="match status" value="1"/>
</dbReference>
<keyword evidence="1" id="KW-0479">Metal-binding</keyword>
<feature type="compositionally biased region" description="Basic and acidic residues" evidence="5">
    <location>
        <begin position="659"/>
        <end position="668"/>
    </location>
</feature>
<evidence type="ECO:0000256" key="2">
    <source>
        <dbReference type="ARBA" id="ARBA00022771"/>
    </source>
</evidence>
<feature type="compositionally biased region" description="Basic and acidic residues" evidence="5">
    <location>
        <begin position="470"/>
        <end position="480"/>
    </location>
</feature>
<feature type="compositionally biased region" description="Polar residues" evidence="5">
    <location>
        <begin position="574"/>
        <end position="584"/>
    </location>
</feature>
<dbReference type="PROSITE" id="PS50199">
    <property type="entry name" value="ZF_RANBP2_2"/>
    <property type="match status" value="2"/>
</dbReference>
<accession>A0AAV3RE63</accession>
<dbReference type="GO" id="GO:0008270">
    <property type="term" value="F:zinc ion binding"/>
    <property type="evidence" value="ECO:0007669"/>
    <property type="project" value="UniProtKB-KW"/>
</dbReference>